<dbReference type="Proteomes" id="UP000282582">
    <property type="component" value="Unassembled WGS sequence"/>
</dbReference>
<reference evidence="4 5" key="1">
    <citation type="journal article" date="2018" name="BMC Genomics">
        <title>Genomic evidence for intraspecific hybridization in a clonal and extremely halotolerant yeast.</title>
        <authorList>
            <person name="Gostincar C."/>
            <person name="Stajich J.E."/>
            <person name="Zupancic J."/>
            <person name="Zalar P."/>
            <person name="Gunde-Cimerman N."/>
        </authorList>
    </citation>
    <scope>NUCLEOTIDE SEQUENCE [LARGE SCALE GENOMIC DNA]</scope>
    <source>
        <strain evidence="2 6">EXF-6654</strain>
        <strain evidence="1 5">EXF-6656</strain>
        <strain evidence="3 4">EXF-6669</strain>
    </source>
</reference>
<dbReference type="OrthoDB" id="62952at2759"/>
<evidence type="ECO:0000313" key="2">
    <source>
        <dbReference type="EMBL" id="RMX91090.1"/>
    </source>
</evidence>
<gene>
    <name evidence="3" type="ORF">D0867_13245</name>
    <name evidence="2" type="ORF">D0868_14190</name>
    <name evidence="1" type="ORF">D0869_14193</name>
</gene>
<dbReference type="AlphaFoldDB" id="A0A3M6XZP3"/>
<name>A0A3M6XZP3_HORWE</name>
<dbReference type="EMBL" id="QWIL01002198">
    <property type="protein sequence ID" value="RMX96161.1"/>
    <property type="molecule type" value="Genomic_DNA"/>
</dbReference>
<dbReference type="EMBL" id="QWIK01002041">
    <property type="protein sequence ID" value="RMX91090.1"/>
    <property type="molecule type" value="Genomic_DNA"/>
</dbReference>
<sequence>MGSSQQQDMSNLQKNMSSLTTTTTGQHQPLTHQTSPLLALPPELRNKIYSLALQPPSKTTPSSKTGHLKHPALLQTCVQIRLEATQMYFAQTTFQLPLNPSNLHPLHTFLETCGPANLAVLHKLELQYAVCAAATGDAYAHPSTRQPSILALLYLLAEAGVRMQGVEASTGRCRCRRGGRCKTTARAWVYAFEMLLGGFRGSGESGGRVGVRG</sequence>
<dbReference type="InterPro" id="IPR038883">
    <property type="entry name" value="AN11006-like"/>
</dbReference>
<evidence type="ECO:0000313" key="5">
    <source>
        <dbReference type="Proteomes" id="UP000281245"/>
    </source>
</evidence>
<dbReference type="Proteomes" id="UP000281245">
    <property type="component" value="Unassembled WGS sequence"/>
</dbReference>
<comment type="caution">
    <text evidence="3">The sequence shown here is derived from an EMBL/GenBank/DDBJ whole genome shotgun (WGS) entry which is preliminary data.</text>
</comment>
<proteinExistence type="predicted"/>
<evidence type="ECO:0000313" key="1">
    <source>
        <dbReference type="EMBL" id="RMX72855.1"/>
    </source>
</evidence>
<protein>
    <submittedName>
        <fullName evidence="3">Uncharacterized protein</fullName>
    </submittedName>
</protein>
<organism evidence="3 4">
    <name type="scientific">Hortaea werneckii</name>
    <name type="common">Black yeast</name>
    <name type="synonym">Cladosporium werneckii</name>
    <dbReference type="NCBI Taxonomy" id="91943"/>
    <lineage>
        <taxon>Eukaryota</taxon>
        <taxon>Fungi</taxon>
        <taxon>Dikarya</taxon>
        <taxon>Ascomycota</taxon>
        <taxon>Pezizomycotina</taxon>
        <taxon>Dothideomycetes</taxon>
        <taxon>Dothideomycetidae</taxon>
        <taxon>Mycosphaerellales</taxon>
        <taxon>Teratosphaeriaceae</taxon>
        <taxon>Hortaea</taxon>
    </lineage>
</organism>
<evidence type="ECO:0000313" key="4">
    <source>
        <dbReference type="Proteomes" id="UP000271337"/>
    </source>
</evidence>
<dbReference type="Proteomes" id="UP000271337">
    <property type="component" value="Unassembled WGS sequence"/>
</dbReference>
<accession>A0A3M6XZP3</accession>
<dbReference type="PANTHER" id="PTHR42085:SF1">
    <property type="entry name" value="F-BOX DOMAIN-CONTAINING PROTEIN"/>
    <property type="match status" value="1"/>
</dbReference>
<dbReference type="EMBL" id="QWIJ01002022">
    <property type="protein sequence ID" value="RMX72855.1"/>
    <property type="molecule type" value="Genomic_DNA"/>
</dbReference>
<evidence type="ECO:0000313" key="6">
    <source>
        <dbReference type="Proteomes" id="UP000282582"/>
    </source>
</evidence>
<dbReference type="PANTHER" id="PTHR42085">
    <property type="entry name" value="F-BOX DOMAIN-CONTAINING PROTEIN"/>
    <property type="match status" value="1"/>
</dbReference>
<dbReference type="VEuPathDB" id="FungiDB:BTJ68_14045"/>
<evidence type="ECO:0000313" key="3">
    <source>
        <dbReference type="EMBL" id="RMX96161.1"/>
    </source>
</evidence>